<dbReference type="Pfam" id="PF09594">
    <property type="entry name" value="GT87"/>
    <property type="match status" value="1"/>
</dbReference>
<evidence type="ECO:0000256" key="6">
    <source>
        <dbReference type="ARBA" id="ARBA00023136"/>
    </source>
</evidence>
<evidence type="ECO:0000256" key="7">
    <source>
        <dbReference type="ARBA" id="ARBA00024033"/>
    </source>
</evidence>
<evidence type="ECO:0000256" key="2">
    <source>
        <dbReference type="ARBA" id="ARBA00022475"/>
    </source>
</evidence>
<dbReference type="InterPro" id="IPR018584">
    <property type="entry name" value="GT87"/>
</dbReference>
<evidence type="ECO:0008006" key="10">
    <source>
        <dbReference type="Google" id="ProtNLM"/>
    </source>
</evidence>
<dbReference type="EMBL" id="AP019377">
    <property type="protein sequence ID" value="BBH94837.1"/>
    <property type="molecule type" value="Genomic_DNA"/>
</dbReference>
<evidence type="ECO:0000256" key="1">
    <source>
        <dbReference type="ARBA" id="ARBA00004651"/>
    </source>
</evidence>
<evidence type="ECO:0000256" key="5">
    <source>
        <dbReference type="ARBA" id="ARBA00022989"/>
    </source>
</evidence>
<feature type="transmembrane region" description="Helical" evidence="8">
    <location>
        <begin position="262"/>
        <end position="282"/>
    </location>
</feature>
<feature type="transmembrane region" description="Helical" evidence="8">
    <location>
        <begin position="385"/>
        <end position="414"/>
    </location>
</feature>
<feature type="transmembrane region" description="Helical" evidence="8">
    <location>
        <begin position="456"/>
        <end position="476"/>
    </location>
</feature>
<dbReference type="GO" id="GO:0005886">
    <property type="term" value="C:plasma membrane"/>
    <property type="evidence" value="ECO:0007669"/>
    <property type="project" value="UniProtKB-SubCell"/>
</dbReference>
<feature type="transmembrane region" description="Helical" evidence="8">
    <location>
        <begin position="94"/>
        <end position="115"/>
    </location>
</feature>
<gene>
    <name evidence="9" type="ORF">KTA_30360</name>
</gene>
<evidence type="ECO:0000256" key="3">
    <source>
        <dbReference type="ARBA" id="ARBA00022679"/>
    </source>
</evidence>
<evidence type="ECO:0000256" key="4">
    <source>
        <dbReference type="ARBA" id="ARBA00022692"/>
    </source>
</evidence>
<evidence type="ECO:0000313" key="9">
    <source>
        <dbReference type="EMBL" id="BBH94837.1"/>
    </source>
</evidence>
<feature type="transmembrane region" description="Helical" evidence="8">
    <location>
        <begin position="62"/>
        <end position="82"/>
    </location>
</feature>
<keyword evidence="6 8" id="KW-0472">Membrane</keyword>
<feature type="transmembrane region" description="Helical" evidence="8">
    <location>
        <begin position="187"/>
        <end position="206"/>
    </location>
</feature>
<keyword evidence="4 8" id="KW-0812">Transmembrane</keyword>
<keyword evidence="5 8" id="KW-1133">Transmembrane helix</keyword>
<protein>
    <recommendedName>
        <fullName evidence="10">DUF2029 domain-containing protein</fullName>
    </recommendedName>
</protein>
<feature type="transmembrane region" description="Helical" evidence="8">
    <location>
        <begin position="226"/>
        <end position="250"/>
    </location>
</feature>
<feature type="transmembrane region" description="Helical" evidence="8">
    <location>
        <begin position="288"/>
        <end position="308"/>
    </location>
</feature>
<organism evidence="9">
    <name type="scientific">Thermogemmatispora argillosa</name>
    <dbReference type="NCBI Taxonomy" id="2045280"/>
    <lineage>
        <taxon>Bacteria</taxon>
        <taxon>Bacillati</taxon>
        <taxon>Chloroflexota</taxon>
        <taxon>Ktedonobacteria</taxon>
        <taxon>Thermogemmatisporales</taxon>
        <taxon>Thermogemmatisporaceae</taxon>
        <taxon>Thermogemmatispora</taxon>
    </lineage>
</organism>
<evidence type="ECO:0000256" key="8">
    <source>
        <dbReference type="SAM" id="Phobius"/>
    </source>
</evidence>
<keyword evidence="2" id="KW-1003">Cell membrane</keyword>
<comment type="similarity">
    <text evidence="7">Belongs to the glycosyltransferase 87 family.</text>
</comment>
<accession>A0A455T2S8</accession>
<keyword evidence="3" id="KW-0808">Transferase</keyword>
<reference evidence="9" key="1">
    <citation type="submission" date="2018-12" db="EMBL/GenBank/DDBJ databases">
        <title>Novel natural products biosynthetic potential of the class Ktedonobacteria.</title>
        <authorList>
            <person name="Zheng Y."/>
            <person name="Saitou A."/>
            <person name="Wang C.M."/>
            <person name="Toyoda A."/>
            <person name="Minakuchi Y."/>
            <person name="Sekiguchi Y."/>
            <person name="Ueda K."/>
            <person name="Takano H."/>
            <person name="Sakai Y."/>
            <person name="Yokota A."/>
            <person name="Yabe S."/>
        </authorList>
    </citation>
    <scope>NUCLEOTIDE SEQUENCE</scope>
    <source>
        <strain evidence="9">A3-2</strain>
    </source>
</reference>
<name>A0A455T2S8_9CHLR</name>
<dbReference type="AlphaFoldDB" id="A0A455T2S8"/>
<feature type="transmembrane region" description="Helical" evidence="8">
    <location>
        <begin position="23"/>
        <end position="42"/>
    </location>
</feature>
<feature type="transmembrane region" description="Helical" evidence="8">
    <location>
        <begin position="426"/>
        <end position="444"/>
    </location>
</feature>
<feature type="transmembrane region" description="Helical" evidence="8">
    <location>
        <begin position="355"/>
        <end position="373"/>
    </location>
</feature>
<sequence>MTRLVREAEPQETRRLTLLSLPLNWRLALLALLWLLEAFLQIPLFINPPNTSSPAPLINAFVWHWLLTFLPYLLACGLVLVSAPLPGRARYLELGLLLGGALVLRLMLLPISPVLSPDAWRYLWDARVTLLGYSPYVYAPGDPHFIHLRDFVFANSRYRNVPTLYPPGAQLFFLVSYLLAPSNLTVLKTIFVGCDWLACAALAWLLSRRGKDPARCVLYAWCPLPIVEFAIQGHVDAPAVLLTILTLLAAEATTRRGRAVTGFLLGMATLVRLYPALLLLAVARRRDWLLLLVWTATLVAGYLPYLILGHGQLLSPFESYAGNYTPNAGLPQQLSHWLALHTSLNPTALHWLEEGLIVAIMGGSALIVLWLRWRQRLSGEAASLWLFAALFAVSAHIFPWYTPVLIPLAALLLVPAGSRLTLGTLAALWAWYFACATPLAYFFMYERDWTPYYALVYWPPLAGLGLIVGGVGWQWLRRERIVRRFSS</sequence>
<proteinExistence type="inferred from homology"/>
<dbReference type="GO" id="GO:0016758">
    <property type="term" value="F:hexosyltransferase activity"/>
    <property type="evidence" value="ECO:0007669"/>
    <property type="project" value="InterPro"/>
</dbReference>
<comment type="subcellular location">
    <subcellularLocation>
        <location evidence="1">Cell membrane</location>
        <topology evidence="1">Multi-pass membrane protein</topology>
    </subcellularLocation>
</comment>